<evidence type="ECO:0000256" key="1">
    <source>
        <dbReference type="SAM" id="MobiDB-lite"/>
    </source>
</evidence>
<evidence type="ECO:0000313" key="3">
    <source>
        <dbReference type="Proteomes" id="UP001500738"/>
    </source>
</evidence>
<evidence type="ECO:0000313" key="2">
    <source>
        <dbReference type="EMBL" id="GAA0866710.1"/>
    </source>
</evidence>
<reference evidence="2 3" key="1">
    <citation type="journal article" date="2019" name="Int. J. Syst. Evol. Microbiol.">
        <title>The Global Catalogue of Microorganisms (GCM) 10K type strain sequencing project: providing services to taxonomists for standard genome sequencing and annotation.</title>
        <authorList>
            <consortium name="The Broad Institute Genomics Platform"/>
            <consortium name="The Broad Institute Genome Sequencing Center for Infectious Disease"/>
            <person name="Wu L."/>
            <person name="Ma J."/>
        </authorList>
    </citation>
    <scope>NUCLEOTIDE SEQUENCE [LARGE SCALE GENOMIC DNA]</scope>
    <source>
        <strain evidence="2 3">JCM 15910</strain>
    </source>
</reference>
<dbReference type="EMBL" id="BAAAFE010000009">
    <property type="protein sequence ID" value="GAA0866710.1"/>
    <property type="molecule type" value="Genomic_DNA"/>
</dbReference>
<accession>A0ABN1MBL0</accession>
<keyword evidence="3" id="KW-1185">Reference proteome</keyword>
<feature type="region of interest" description="Disordered" evidence="1">
    <location>
        <begin position="1"/>
        <end position="57"/>
    </location>
</feature>
<organism evidence="2 3">
    <name type="scientific">Sphingopyxis soli</name>
    <dbReference type="NCBI Taxonomy" id="592051"/>
    <lineage>
        <taxon>Bacteria</taxon>
        <taxon>Pseudomonadati</taxon>
        <taxon>Pseudomonadota</taxon>
        <taxon>Alphaproteobacteria</taxon>
        <taxon>Sphingomonadales</taxon>
        <taxon>Sphingomonadaceae</taxon>
        <taxon>Sphingopyxis</taxon>
    </lineage>
</organism>
<protein>
    <submittedName>
        <fullName evidence="2">Uncharacterized protein</fullName>
    </submittedName>
</protein>
<name>A0ABN1MBL0_9SPHN</name>
<sequence length="57" mass="6117">MFAFASRGLSPLPRPRLHRLGKDTNMTQLAIVDHSGFGHTDDSPEVTPKAGDRATAA</sequence>
<gene>
    <name evidence="2" type="ORF">GCM10009115_30940</name>
</gene>
<dbReference type="Proteomes" id="UP001500738">
    <property type="component" value="Unassembled WGS sequence"/>
</dbReference>
<comment type="caution">
    <text evidence="2">The sequence shown here is derived from an EMBL/GenBank/DDBJ whole genome shotgun (WGS) entry which is preliminary data.</text>
</comment>
<feature type="compositionally biased region" description="Low complexity" evidence="1">
    <location>
        <begin position="1"/>
        <end position="11"/>
    </location>
</feature>
<proteinExistence type="predicted"/>